<evidence type="ECO:0000313" key="2">
    <source>
        <dbReference type="Proteomes" id="UP000485058"/>
    </source>
</evidence>
<dbReference type="EMBL" id="BLLF01006591">
    <property type="protein sequence ID" value="GFH32391.1"/>
    <property type="molecule type" value="Genomic_DNA"/>
</dbReference>
<organism evidence="1 2">
    <name type="scientific">Haematococcus lacustris</name>
    <name type="common">Green alga</name>
    <name type="synonym">Haematococcus pluvialis</name>
    <dbReference type="NCBI Taxonomy" id="44745"/>
    <lineage>
        <taxon>Eukaryota</taxon>
        <taxon>Viridiplantae</taxon>
        <taxon>Chlorophyta</taxon>
        <taxon>core chlorophytes</taxon>
        <taxon>Chlorophyceae</taxon>
        <taxon>CS clade</taxon>
        <taxon>Chlamydomonadales</taxon>
        <taxon>Haematococcaceae</taxon>
        <taxon>Haematococcus</taxon>
    </lineage>
</organism>
<keyword evidence="2" id="KW-1185">Reference proteome</keyword>
<proteinExistence type="predicted"/>
<accession>A0A6A0AJD6</accession>
<dbReference type="Proteomes" id="UP000485058">
    <property type="component" value="Unassembled WGS sequence"/>
</dbReference>
<gene>
    <name evidence="1" type="ORF">HaLaN_31602</name>
</gene>
<protein>
    <submittedName>
        <fullName evidence="1">Uncharacterized protein</fullName>
    </submittedName>
</protein>
<dbReference type="AlphaFoldDB" id="A0A6A0AJD6"/>
<sequence length="355" mass="39453">MPTSAQPSGVCASRSTTSKSSTLLYSSYSVLTGDIGSQRVSHSCESPLNRVFGQVIFEPYSNELAACTCSSQRACISAAYATEYGALEACSEYVHEDCQPMLGHPDFAYDCCLNVESKRVVLLKMNTSKSKQRTSRHLSASSLNNRPSSSGMLACRRLGPTWSFMSAAWSHAQWLAKRKCSGRDDSSVLSSCEKLAPPITNWKPLTDLVTACATQPASEPQLSRWQLAVDSRHAAPRNPDARTRKNGARYGNRIRRTYPEAFLRMRSILGYYDMPHANRGEKQAVEQVTISMLQTQQYLASEPELRRRLLNYRVLAYNRELEGLHSQTCSYLNSLVKPTASAVPSLLRNRMAANK</sequence>
<evidence type="ECO:0000313" key="1">
    <source>
        <dbReference type="EMBL" id="GFH32391.1"/>
    </source>
</evidence>
<comment type="caution">
    <text evidence="1">The sequence shown here is derived from an EMBL/GenBank/DDBJ whole genome shotgun (WGS) entry which is preliminary data.</text>
</comment>
<name>A0A6A0AJD6_HAELA</name>
<reference evidence="1 2" key="1">
    <citation type="submission" date="2020-02" db="EMBL/GenBank/DDBJ databases">
        <title>Draft genome sequence of Haematococcus lacustris strain NIES-144.</title>
        <authorList>
            <person name="Morimoto D."/>
            <person name="Nakagawa S."/>
            <person name="Yoshida T."/>
            <person name="Sawayama S."/>
        </authorList>
    </citation>
    <scope>NUCLEOTIDE SEQUENCE [LARGE SCALE GENOMIC DNA]</scope>
    <source>
        <strain evidence="1 2">NIES-144</strain>
    </source>
</reference>